<evidence type="ECO:0000259" key="2">
    <source>
        <dbReference type="Pfam" id="PF16220"/>
    </source>
</evidence>
<evidence type="ECO:0008006" key="5">
    <source>
        <dbReference type="Google" id="ProtNLM"/>
    </source>
</evidence>
<gene>
    <name evidence="3" type="ORF">CAL29_07575</name>
</gene>
<feature type="domain" description="FecR protein" evidence="1">
    <location>
        <begin position="114"/>
        <end position="231"/>
    </location>
</feature>
<dbReference type="AlphaFoldDB" id="A0A261SM05"/>
<proteinExistence type="predicted"/>
<dbReference type="InterPro" id="IPR032623">
    <property type="entry name" value="FecR_N"/>
</dbReference>
<protein>
    <recommendedName>
        <fullName evidence="5">Iron dicitrate transport regulator FecR</fullName>
    </recommendedName>
</protein>
<feature type="domain" description="FecR N-terminal" evidence="2">
    <location>
        <begin position="16"/>
        <end position="58"/>
    </location>
</feature>
<reference evidence="4" key="1">
    <citation type="submission" date="2017-05" db="EMBL/GenBank/DDBJ databases">
        <title>Complete and WGS of Bordetella genogroups.</title>
        <authorList>
            <person name="Spilker T."/>
            <person name="Lipuma J."/>
        </authorList>
    </citation>
    <scope>NUCLEOTIDE SEQUENCE [LARGE SCALE GENOMIC DNA]</scope>
    <source>
        <strain evidence="4">AU16122</strain>
    </source>
</reference>
<evidence type="ECO:0000313" key="3">
    <source>
        <dbReference type="EMBL" id="OZI38185.1"/>
    </source>
</evidence>
<dbReference type="GO" id="GO:0016989">
    <property type="term" value="F:sigma factor antagonist activity"/>
    <property type="evidence" value="ECO:0007669"/>
    <property type="project" value="TreeGrafter"/>
</dbReference>
<name>A0A261SM05_9BORD</name>
<evidence type="ECO:0000313" key="4">
    <source>
        <dbReference type="Proteomes" id="UP000216020"/>
    </source>
</evidence>
<organism evidence="3 4">
    <name type="scientific">Bordetella genomosp. 10</name>
    <dbReference type="NCBI Taxonomy" id="1416804"/>
    <lineage>
        <taxon>Bacteria</taxon>
        <taxon>Pseudomonadati</taxon>
        <taxon>Pseudomonadota</taxon>
        <taxon>Betaproteobacteria</taxon>
        <taxon>Burkholderiales</taxon>
        <taxon>Alcaligenaceae</taxon>
        <taxon>Bordetella</taxon>
    </lineage>
</organism>
<dbReference type="PIRSF" id="PIRSF018266">
    <property type="entry name" value="FecR"/>
    <property type="match status" value="1"/>
</dbReference>
<sequence length="349" mass="37831">MEPSRSLTPRQRQATEEAARWFARLMEPGVQASVHEAWERWLSHSPENRQAWAKVEAVRRCFVEVPREIALPALQGADAKRRNALRWALMGAVALPLGMLLPELPEEWKAWNAAIKTAVGQISAFSLAGDVQAVLDTDSAVDVVSTAHADRIVLRRGRVYLSASPRASAGAGLEGGDAAPSVAAGAAGALPATARSLIVETRHGTVSTTGAEFTVSLRDDFSLVHVNRDDVRVMPRAAGAAADEVRAGFRAAFSAAGVRLDEARPNRMFAAWHTGSLMAVNMPLGDFVHKLRAYRRGALFLDDALAALPVSGTFPLSRTDLALDALENSYPVRIRRLTRYVTWIEKRAA</sequence>
<dbReference type="Pfam" id="PF04773">
    <property type="entry name" value="FecR"/>
    <property type="match status" value="1"/>
</dbReference>
<dbReference type="RefSeq" id="WP_094852285.1">
    <property type="nucleotide sequence ID" value="NZ_NEVM01000001.1"/>
</dbReference>
<dbReference type="Gene3D" id="2.60.120.1440">
    <property type="match status" value="1"/>
</dbReference>
<dbReference type="PANTHER" id="PTHR30273:SF2">
    <property type="entry name" value="PROTEIN FECR"/>
    <property type="match status" value="1"/>
</dbReference>
<keyword evidence="4" id="KW-1185">Reference proteome</keyword>
<accession>A0A261SM05</accession>
<evidence type="ECO:0000259" key="1">
    <source>
        <dbReference type="Pfam" id="PF04773"/>
    </source>
</evidence>
<dbReference type="Proteomes" id="UP000216020">
    <property type="component" value="Unassembled WGS sequence"/>
</dbReference>
<comment type="caution">
    <text evidence="3">The sequence shown here is derived from an EMBL/GenBank/DDBJ whole genome shotgun (WGS) entry which is preliminary data.</text>
</comment>
<dbReference type="InterPro" id="IPR012373">
    <property type="entry name" value="Ferrdict_sens_TM"/>
</dbReference>
<dbReference type="Pfam" id="PF16220">
    <property type="entry name" value="DUF4880"/>
    <property type="match status" value="1"/>
</dbReference>
<dbReference type="PANTHER" id="PTHR30273">
    <property type="entry name" value="PERIPLASMIC SIGNAL SENSOR AND SIGMA FACTOR ACTIVATOR FECR-RELATED"/>
    <property type="match status" value="1"/>
</dbReference>
<dbReference type="EMBL" id="NEVM01000001">
    <property type="protein sequence ID" value="OZI38185.1"/>
    <property type="molecule type" value="Genomic_DNA"/>
</dbReference>
<dbReference type="InterPro" id="IPR006860">
    <property type="entry name" value="FecR"/>
</dbReference>
<dbReference type="OrthoDB" id="8634398at2"/>